<organism evidence="2 3">
    <name type="scientific">Dibothriocephalus latus</name>
    <name type="common">Fish tapeworm</name>
    <name type="synonym">Diphyllobothrium latum</name>
    <dbReference type="NCBI Taxonomy" id="60516"/>
    <lineage>
        <taxon>Eukaryota</taxon>
        <taxon>Metazoa</taxon>
        <taxon>Spiralia</taxon>
        <taxon>Lophotrochozoa</taxon>
        <taxon>Platyhelminthes</taxon>
        <taxon>Cestoda</taxon>
        <taxon>Eucestoda</taxon>
        <taxon>Diphyllobothriidea</taxon>
        <taxon>Diphyllobothriidae</taxon>
        <taxon>Dibothriocephalus</taxon>
    </lineage>
</organism>
<feature type="region of interest" description="Disordered" evidence="1">
    <location>
        <begin position="1"/>
        <end position="173"/>
    </location>
</feature>
<proteinExistence type="predicted"/>
<feature type="compositionally biased region" description="Basic and acidic residues" evidence="1">
    <location>
        <begin position="57"/>
        <end position="66"/>
    </location>
</feature>
<sequence>MESLSSTVTTKTPGLNEPSGGDLPSSNLTPLSHHSDGSVPVESCQAFASTAGGFDTAQEKPPKTEEQLAVNSPPLSESRTARESVFFPQETPTNGVLQYPAYSRCAEPPGRNSSSTADSLSVACGTPLHPSSYGPPSVTPSHVSSSPSPNGSARHLQSMRQPTGRVRRLGDYE</sequence>
<gene>
    <name evidence="2" type="ORF">DILT_LOCUS17084</name>
</gene>
<protein>
    <submittedName>
        <fullName evidence="2">Uncharacterized protein</fullName>
    </submittedName>
</protein>
<keyword evidence="3" id="KW-1185">Reference proteome</keyword>
<feature type="compositionally biased region" description="Low complexity" evidence="1">
    <location>
        <begin position="135"/>
        <end position="149"/>
    </location>
</feature>
<evidence type="ECO:0000313" key="2">
    <source>
        <dbReference type="EMBL" id="VDN36634.1"/>
    </source>
</evidence>
<dbReference type="AlphaFoldDB" id="A0A3P7N2T3"/>
<accession>A0A3P7N2T3</accession>
<reference evidence="2 3" key="1">
    <citation type="submission" date="2018-11" db="EMBL/GenBank/DDBJ databases">
        <authorList>
            <consortium name="Pathogen Informatics"/>
        </authorList>
    </citation>
    <scope>NUCLEOTIDE SEQUENCE [LARGE SCALE GENOMIC DNA]</scope>
</reference>
<dbReference type="Proteomes" id="UP000281553">
    <property type="component" value="Unassembled WGS sequence"/>
</dbReference>
<feature type="compositionally biased region" description="Polar residues" evidence="1">
    <location>
        <begin position="69"/>
        <end position="78"/>
    </location>
</feature>
<feature type="compositionally biased region" description="Polar residues" evidence="1">
    <location>
        <begin position="1"/>
        <end position="13"/>
    </location>
</feature>
<evidence type="ECO:0000313" key="3">
    <source>
        <dbReference type="Proteomes" id="UP000281553"/>
    </source>
</evidence>
<evidence type="ECO:0000256" key="1">
    <source>
        <dbReference type="SAM" id="MobiDB-lite"/>
    </source>
</evidence>
<dbReference type="EMBL" id="UYRU01089233">
    <property type="protein sequence ID" value="VDN36634.1"/>
    <property type="molecule type" value="Genomic_DNA"/>
</dbReference>
<name>A0A3P7N2T3_DIBLA</name>